<feature type="domain" description="WxL" evidence="3">
    <location>
        <begin position="32"/>
        <end position="256"/>
    </location>
</feature>
<dbReference type="AlphaFoldDB" id="A0A3D8TQ46"/>
<dbReference type="Pfam" id="PF13731">
    <property type="entry name" value="WxL"/>
    <property type="match status" value="1"/>
</dbReference>
<feature type="chain" id="PRO_5017800646" evidence="2">
    <location>
        <begin position="27"/>
        <end position="259"/>
    </location>
</feature>
<evidence type="ECO:0000256" key="2">
    <source>
        <dbReference type="SAM" id="SignalP"/>
    </source>
</evidence>
<feature type="signal peptide" evidence="2">
    <location>
        <begin position="1"/>
        <end position="26"/>
    </location>
</feature>
<proteinExistence type="predicted"/>
<dbReference type="Proteomes" id="UP000257055">
    <property type="component" value="Unassembled WGS sequence"/>
</dbReference>
<dbReference type="InterPro" id="IPR027994">
    <property type="entry name" value="WxL_dom"/>
</dbReference>
<dbReference type="EMBL" id="LARY01000002">
    <property type="protein sequence ID" value="RDX01008.1"/>
    <property type="molecule type" value="Genomic_DNA"/>
</dbReference>
<sequence length="259" mass="27628">MKLVKWTIAPVAAMSVFAATSLTAFAEESSIKEYQSNGVVEFIPNPDPTDPVDPNNPDPNNPVIPIDPTDPDGPNPGTEGPLSIDYASSLDFGVNKITNSDETYYAKAQELDRATDSWVPNYVQISDHRGTNAGWTLTVSQEGQFKNDATQNKVLTGSKIAFTEPQAASNVEGVTAPDVVDIALDPDGAESLVMSAKATAGAGTWVDRFGHVEEMTDDQGNAVQKTKAISLTVPGKTPKDAVKYTTKLTWKLSDVPGNN</sequence>
<evidence type="ECO:0000256" key="1">
    <source>
        <dbReference type="SAM" id="MobiDB-lite"/>
    </source>
</evidence>
<feature type="region of interest" description="Disordered" evidence="1">
    <location>
        <begin position="40"/>
        <end position="82"/>
    </location>
</feature>
<evidence type="ECO:0000313" key="5">
    <source>
        <dbReference type="Proteomes" id="UP000257055"/>
    </source>
</evidence>
<name>A0A3D8TQ46_9LIST</name>
<comment type="caution">
    <text evidence="4">The sequence shown here is derived from an EMBL/GenBank/DDBJ whole genome shotgun (WGS) entry which is preliminary data.</text>
</comment>
<evidence type="ECO:0000259" key="3">
    <source>
        <dbReference type="Pfam" id="PF13731"/>
    </source>
</evidence>
<reference evidence="5" key="1">
    <citation type="submission" date="2015-04" db="EMBL/GenBank/DDBJ databases">
        <authorList>
            <person name="Schardt J."/>
            <person name="Mueller-Herbst S."/>
            <person name="Scherer S."/>
            <person name="Huptas C."/>
        </authorList>
    </citation>
    <scope>NUCLEOTIDE SEQUENCE [LARGE SCALE GENOMIC DNA]</scope>
    <source>
        <strain evidence="5">Kiel-L1</strain>
    </source>
</reference>
<evidence type="ECO:0000313" key="4">
    <source>
        <dbReference type="EMBL" id="RDX01008.1"/>
    </source>
</evidence>
<organism evidence="4 5">
    <name type="scientific">Listeria kieliensis</name>
    <dbReference type="NCBI Taxonomy" id="1621700"/>
    <lineage>
        <taxon>Bacteria</taxon>
        <taxon>Bacillati</taxon>
        <taxon>Bacillota</taxon>
        <taxon>Bacilli</taxon>
        <taxon>Bacillales</taxon>
        <taxon>Listeriaceae</taxon>
        <taxon>Listeria</taxon>
    </lineage>
</organism>
<accession>A0A3D8TQ46</accession>
<dbReference type="RefSeq" id="WP_240616059.1">
    <property type="nucleotide sequence ID" value="NZ_LARY01000002.1"/>
</dbReference>
<gene>
    <name evidence="4" type="ORF">UR08_08605</name>
</gene>
<feature type="compositionally biased region" description="Pro residues" evidence="1">
    <location>
        <begin position="45"/>
        <end position="62"/>
    </location>
</feature>
<keyword evidence="2" id="KW-0732">Signal</keyword>
<keyword evidence="5" id="KW-1185">Reference proteome</keyword>
<protein>
    <submittedName>
        <fullName evidence="4">Cell surface protein</fullName>
    </submittedName>
</protein>